<evidence type="ECO:0000256" key="1">
    <source>
        <dbReference type="ARBA" id="ARBA00010426"/>
    </source>
</evidence>
<name>A0ABQ2V481_9ACTN</name>
<keyword evidence="4" id="KW-0503">Monooxygenase</keyword>
<evidence type="ECO:0000313" key="7">
    <source>
        <dbReference type="EMBL" id="GGU65258.1"/>
    </source>
</evidence>
<dbReference type="PANTHER" id="PTHR30137:SF16">
    <property type="entry name" value="BLL0895 PROTEIN"/>
    <property type="match status" value="1"/>
</dbReference>
<protein>
    <submittedName>
        <fullName evidence="7">Alkane 1-monooxygenase</fullName>
    </submittedName>
</protein>
<organism evidence="7 8">
    <name type="scientific">Streptomyces albospinus</name>
    <dbReference type="NCBI Taxonomy" id="285515"/>
    <lineage>
        <taxon>Bacteria</taxon>
        <taxon>Bacillati</taxon>
        <taxon>Actinomycetota</taxon>
        <taxon>Actinomycetes</taxon>
        <taxon>Kitasatosporales</taxon>
        <taxon>Streptomycetaceae</taxon>
        <taxon>Streptomyces</taxon>
    </lineage>
</organism>
<dbReference type="InterPro" id="IPR011251">
    <property type="entry name" value="Luciferase-like_dom"/>
</dbReference>
<proteinExistence type="inferred from homology"/>
<sequence>MRVGAFLINSHPPERSIAEGHQLDLEQIRFLEQAGLSEVWIGEHFTARWSPCPAPDLLIAQALTQTSRIRLGPLGHLLPYHHPVELAHRAAYLDHLGGGRYQFGAAISALPTDRQLFAIDSQPGLNREMTFEALDIIDRLWTQGPQPYSGRFWTHGVPSSPLPGLGYHLRPYQQPHPPIAIAGLTAGSANHRLAGARGYLPVSLCVTPDNTQLAQHFPTVAEGAADSGRTADRDTWRIIRDVLIAPTDGEARDLARNSAMARCWQEFLLPLYLHVGLGPLLGALPDGHTVPEDRIDLDHLIDHLWLVGSPRTVRDKISRLQHDTGGFGTLLLTCYDTADQQETWQRSVKLLMEEVLPGRTSPRRRDIAGDPGVRPGSDTDQRPAHRRTAC</sequence>
<comment type="caution">
    <text evidence="7">The sequence shown here is derived from an EMBL/GenBank/DDBJ whole genome shotgun (WGS) entry which is preliminary data.</text>
</comment>
<feature type="domain" description="Luciferase-like" evidence="6">
    <location>
        <begin position="1"/>
        <end position="322"/>
    </location>
</feature>
<dbReference type="RefSeq" id="WP_189300649.1">
    <property type="nucleotide sequence ID" value="NZ_BMRP01000010.1"/>
</dbReference>
<dbReference type="InterPro" id="IPR050766">
    <property type="entry name" value="Bact_Lucif_Oxidored"/>
</dbReference>
<keyword evidence="3" id="KW-0560">Oxidoreductase</keyword>
<feature type="region of interest" description="Disordered" evidence="5">
    <location>
        <begin position="360"/>
        <end position="390"/>
    </location>
</feature>
<dbReference type="PANTHER" id="PTHR30137">
    <property type="entry name" value="LUCIFERASE-LIKE MONOOXYGENASE"/>
    <property type="match status" value="1"/>
</dbReference>
<evidence type="ECO:0000259" key="6">
    <source>
        <dbReference type="Pfam" id="PF00296"/>
    </source>
</evidence>
<keyword evidence="2" id="KW-0285">Flavoprotein</keyword>
<evidence type="ECO:0000256" key="3">
    <source>
        <dbReference type="ARBA" id="ARBA00023002"/>
    </source>
</evidence>
<comment type="similarity">
    <text evidence="1">Belongs to the bacterial luciferase oxidoreductase family.</text>
</comment>
<evidence type="ECO:0000256" key="2">
    <source>
        <dbReference type="ARBA" id="ARBA00022630"/>
    </source>
</evidence>
<gene>
    <name evidence="7" type="primary">luxA2</name>
    <name evidence="7" type="ORF">GCM10010211_32970</name>
</gene>
<dbReference type="SUPFAM" id="SSF51679">
    <property type="entry name" value="Bacterial luciferase-like"/>
    <property type="match status" value="1"/>
</dbReference>
<evidence type="ECO:0000256" key="5">
    <source>
        <dbReference type="SAM" id="MobiDB-lite"/>
    </source>
</evidence>
<evidence type="ECO:0000313" key="8">
    <source>
        <dbReference type="Proteomes" id="UP000654471"/>
    </source>
</evidence>
<dbReference type="InterPro" id="IPR036661">
    <property type="entry name" value="Luciferase-like_sf"/>
</dbReference>
<reference evidence="8" key="1">
    <citation type="journal article" date="2019" name="Int. J. Syst. Evol. Microbiol.">
        <title>The Global Catalogue of Microorganisms (GCM) 10K type strain sequencing project: providing services to taxonomists for standard genome sequencing and annotation.</title>
        <authorList>
            <consortium name="The Broad Institute Genomics Platform"/>
            <consortium name="The Broad Institute Genome Sequencing Center for Infectious Disease"/>
            <person name="Wu L."/>
            <person name="Ma J."/>
        </authorList>
    </citation>
    <scope>NUCLEOTIDE SEQUENCE [LARGE SCALE GENOMIC DNA]</scope>
    <source>
        <strain evidence="8">JCM 3399</strain>
    </source>
</reference>
<keyword evidence="8" id="KW-1185">Reference proteome</keyword>
<dbReference type="Gene3D" id="3.20.20.30">
    <property type="entry name" value="Luciferase-like domain"/>
    <property type="match status" value="1"/>
</dbReference>
<evidence type="ECO:0000256" key="4">
    <source>
        <dbReference type="ARBA" id="ARBA00023033"/>
    </source>
</evidence>
<dbReference type="Pfam" id="PF00296">
    <property type="entry name" value="Bac_luciferase"/>
    <property type="match status" value="1"/>
</dbReference>
<accession>A0ABQ2V481</accession>
<dbReference type="EMBL" id="BMRP01000010">
    <property type="protein sequence ID" value="GGU65258.1"/>
    <property type="molecule type" value="Genomic_DNA"/>
</dbReference>
<dbReference type="Proteomes" id="UP000654471">
    <property type="component" value="Unassembled WGS sequence"/>
</dbReference>